<gene>
    <name evidence="1" type="ORF">NPIL_339701</name>
</gene>
<accession>A0A8X6NJ94</accession>
<dbReference type="AlphaFoldDB" id="A0A8X6NJ94"/>
<evidence type="ECO:0000313" key="1">
    <source>
        <dbReference type="EMBL" id="GFT16298.1"/>
    </source>
</evidence>
<organism evidence="1 2">
    <name type="scientific">Nephila pilipes</name>
    <name type="common">Giant wood spider</name>
    <name type="synonym">Nephila maculata</name>
    <dbReference type="NCBI Taxonomy" id="299642"/>
    <lineage>
        <taxon>Eukaryota</taxon>
        <taxon>Metazoa</taxon>
        <taxon>Ecdysozoa</taxon>
        <taxon>Arthropoda</taxon>
        <taxon>Chelicerata</taxon>
        <taxon>Arachnida</taxon>
        <taxon>Araneae</taxon>
        <taxon>Araneomorphae</taxon>
        <taxon>Entelegynae</taxon>
        <taxon>Araneoidea</taxon>
        <taxon>Nephilidae</taxon>
        <taxon>Nephila</taxon>
    </lineage>
</organism>
<dbReference type="EMBL" id="BMAW01058426">
    <property type="protein sequence ID" value="GFT16298.1"/>
    <property type="molecule type" value="Genomic_DNA"/>
</dbReference>
<comment type="caution">
    <text evidence="1">The sequence shown here is derived from an EMBL/GenBank/DDBJ whole genome shotgun (WGS) entry which is preliminary data.</text>
</comment>
<dbReference type="OrthoDB" id="7451474at2759"/>
<evidence type="ECO:0000313" key="2">
    <source>
        <dbReference type="Proteomes" id="UP000887013"/>
    </source>
</evidence>
<keyword evidence="2" id="KW-1185">Reference proteome</keyword>
<reference evidence="1" key="1">
    <citation type="submission" date="2020-08" db="EMBL/GenBank/DDBJ databases">
        <title>Multicomponent nature underlies the extraordinary mechanical properties of spider dragline silk.</title>
        <authorList>
            <person name="Kono N."/>
            <person name="Nakamura H."/>
            <person name="Mori M."/>
            <person name="Yoshida Y."/>
            <person name="Ohtoshi R."/>
            <person name="Malay A.D."/>
            <person name="Moran D.A.P."/>
            <person name="Tomita M."/>
            <person name="Numata K."/>
            <person name="Arakawa K."/>
        </authorList>
    </citation>
    <scope>NUCLEOTIDE SEQUENCE</scope>
</reference>
<name>A0A8X6NJ94_NEPPI</name>
<dbReference type="Proteomes" id="UP000887013">
    <property type="component" value="Unassembled WGS sequence"/>
</dbReference>
<proteinExistence type="predicted"/>
<sequence>MAGRGIASIHEEYRSMQVRQYSMPSEGGRGPIKSICTTLNLPSGIWYTPNLDLVCLFTLHFWHLMHVLAHSPICFFISGQMNFSVICLMVLFTPG</sequence>
<protein>
    <submittedName>
        <fullName evidence="1">Uncharacterized protein</fullName>
    </submittedName>
</protein>